<dbReference type="PANTHER" id="PTHR34227">
    <property type="entry name" value="CHAPERONE PROTEIN YCDY"/>
    <property type="match status" value="1"/>
</dbReference>
<dbReference type="InterPro" id="IPR020945">
    <property type="entry name" value="DMSO/NO3_reduct_chaperone"/>
</dbReference>
<dbReference type="Gene3D" id="1.10.3480.10">
    <property type="entry name" value="TorD-like"/>
    <property type="match status" value="1"/>
</dbReference>
<evidence type="ECO:0000313" key="2">
    <source>
        <dbReference type="EMBL" id="SEV84988.1"/>
    </source>
</evidence>
<dbReference type="InterPro" id="IPR050289">
    <property type="entry name" value="TorD/DmsD_chaperones"/>
</dbReference>
<reference evidence="3" key="1">
    <citation type="submission" date="2016-10" db="EMBL/GenBank/DDBJ databases">
        <authorList>
            <person name="Varghese N."/>
        </authorList>
    </citation>
    <scope>NUCLEOTIDE SEQUENCE [LARGE SCALE GENOMIC DNA]</scope>
    <source>
        <strain evidence="3">CGMCC 1.12284</strain>
    </source>
</reference>
<dbReference type="EMBL" id="FOIS01000001">
    <property type="protein sequence ID" value="SEV84988.1"/>
    <property type="molecule type" value="Genomic_DNA"/>
</dbReference>
<dbReference type="AlphaFoldDB" id="A0A1I0MA54"/>
<accession>A0A1I0MA54</accession>
<keyword evidence="1" id="KW-0143">Chaperone</keyword>
<keyword evidence="3" id="KW-1185">Reference proteome</keyword>
<evidence type="ECO:0000313" key="3">
    <source>
        <dbReference type="Proteomes" id="UP000183275"/>
    </source>
</evidence>
<name>A0A1I0MA54_9EURY</name>
<dbReference type="SUPFAM" id="SSF89155">
    <property type="entry name" value="TorD-like"/>
    <property type="match status" value="1"/>
</dbReference>
<proteinExistence type="predicted"/>
<dbReference type="InterPro" id="IPR036411">
    <property type="entry name" value="TorD-like_sf"/>
</dbReference>
<dbReference type="PANTHER" id="PTHR34227:SF1">
    <property type="entry name" value="DIMETHYL SULFOXIDE REDUCTASE CHAPERONE-RELATED"/>
    <property type="match status" value="1"/>
</dbReference>
<dbReference type="RefSeq" id="WP_049989776.1">
    <property type="nucleotide sequence ID" value="NZ_FOIS01000001.1"/>
</dbReference>
<dbReference type="eggNOG" id="arCOG01506">
    <property type="taxonomic scope" value="Archaea"/>
</dbReference>
<dbReference type="Pfam" id="PF02613">
    <property type="entry name" value="Nitrate_red_del"/>
    <property type="match status" value="1"/>
</dbReference>
<evidence type="ECO:0000256" key="1">
    <source>
        <dbReference type="ARBA" id="ARBA00023186"/>
    </source>
</evidence>
<protein>
    <submittedName>
        <fullName evidence="2">Chaperone TorD involved in molybdoenzyme TorA maturation</fullName>
    </submittedName>
</protein>
<organism evidence="2 3">
    <name type="scientific">Natrinema salifodinae</name>
    <dbReference type="NCBI Taxonomy" id="1202768"/>
    <lineage>
        <taxon>Archaea</taxon>
        <taxon>Methanobacteriati</taxon>
        <taxon>Methanobacteriota</taxon>
        <taxon>Stenosarchaea group</taxon>
        <taxon>Halobacteria</taxon>
        <taxon>Halobacteriales</taxon>
        <taxon>Natrialbaceae</taxon>
        <taxon>Natrinema</taxon>
    </lineage>
</organism>
<dbReference type="Proteomes" id="UP000183275">
    <property type="component" value="Unassembled WGS sequence"/>
</dbReference>
<sequence length="210" mass="24182">MSVNQRALYDARTELVNFLIDAFVDVPDEAFVETLLSEDVMLPEDSVSEDLDRGFAALEAFIEENRHRDVADVQADLEREFTRLFVGPRPPILPHETYYRDDTDFRGEGLAEVEASYGAAGWSPPEDYPEENDYVAVELAFLRNLIRRQRAGYEETFGYQRVFHEEHLSEWIDDLAADVHERTDERFYAAVAALLEGYIAFEEEISVQMA</sequence>
<dbReference type="OrthoDB" id="320758at2157"/>
<gene>
    <name evidence="2" type="ORF">SAMN05216285_0671</name>
</gene>
<dbReference type="STRING" id="1202768.SAMN05216285_0671"/>